<dbReference type="InterPro" id="IPR027282">
    <property type="entry name" value="TPS"/>
</dbReference>
<evidence type="ECO:0000256" key="3">
    <source>
        <dbReference type="ARBA" id="ARBA00023237"/>
    </source>
</evidence>
<feature type="domain" description="Haemolysin activator HlyB C-terminal" evidence="4">
    <location>
        <begin position="190"/>
        <end position="500"/>
    </location>
</feature>
<keyword evidence="1" id="KW-1134">Transmembrane beta strand</keyword>
<dbReference type="GO" id="GO:0046819">
    <property type="term" value="P:protein secretion by the type V secretion system"/>
    <property type="evidence" value="ECO:0007669"/>
    <property type="project" value="TreeGrafter"/>
</dbReference>
<evidence type="ECO:0000256" key="1">
    <source>
        <dbReference type="ARBA" id="ARBA00022452"/>
    </source>
</evidence>
<sequence>MLSIDSSDLSRINEQNQNILLNEKNRILHQEQNQNAKYQANNYSLKKLEKTQNTKCFNIKRIIILNNHKITNKELEPITNRYKKCLTSIEIKNLLKELTNEYIKRGFVTSYAYMKPQNLSFDAIIININENKISNITFDNNKTIKSILTFPNLENKTLNLRDIEMGLEHINALQTNDASIDLKPENFTHTKVNIKNLRKFPIHTNISLNNNGKDITGQSKGAVNISAQNLFGLHTKFDASLDGTLSQNNDKRSVSASWKYSIPFGYFLFSGGYRNFLYRSKIKGENRDFISSGKSDTHFHNLEYTIFRDAKSILKLKSGIDIKQTYNFIANELIRVSSSKLTIAHLGLNLNTNIKSSNLNLSAKINQGVDLFDPLKNSDHEHKKAQSTSYNLDVFLTSYFNLFDKQLILKNQISSQYSEHKLYTTELFSIGGLYSVRGFENLNYSGEIGIVSKNDLVLNLNKKIFGINVVLQPFIGFDGGVVEYDKNIFKYLISSSIGLSTYSKNLQTSLSIGIPMYAYDRVIEKDFSIDFSVSFSF</sequence>
<dbReference type="AlphaFoldDB" id="A0A6S6SMZ6"/>
<keyword evidence="1" id="KW-0472">Membrane</keyword>
<feature type="domain" description="Polypeptide-transport-associated ShlB-type" evidence="5">
    <location>
        <begin position="57"/>
        <end position="130"/>
    </location>
</feature>
<name>A0A6S6SMZ6_9BACT</name>
<dbReference type="PANTHER" id="PTHR34597">
    <property type="entry name" value="SLR1661 PROTEIN"/>
    <property type="match status" value="1"/>
</dbReference>
<organism evidence="7">
    <name type="scientific">uncultured Campylobacterales bacterium</name>
    <dbReference type="NCBI Taxonomy" id="352960"/>
    <lineage>
        <taxon>Bacteria</taxon>
        <taxon>Pseudomonadati</taxon>
        <taxon>Campylobacterota</taxon>
        <taxon>Epsilonproteobacteria</taxon>
        <taxon>Campylobacterales</taxon>
        <taxon>environmental samples</taxon>
    </lineage>
</organism>
<dbReference type="Pfam" id="PF08479">
    <property type="entry name" value="POTRA_2"/>
    <property type="match status" value="1"/>
</dbReference>
<dbReference type="PANTHER" id="PTHR34597:SF3">
    <property type="entry name" value="OUTER MEMBRANE TRANSPORTER CDIB"/>
    <property type="match status" value="1"/>
</dbReference>
<evidence type="ECO:0000259" key="6">
    <source>
        <dbReference type="Pfam" id="PF17287"/>
    </source>
</evidence>
<reference evidence="7" key="1">
    <citation type="submission" date="2020-01" db="EMBL/GenBank/DDBJ databases">
        <authorList>
            <person name="Meier V. D."/>
            <person name="Meier V D."/>
        </authorList>
    </citation>
    <scope>NUCLEOTIDE SEQUENCE</scope>
    <source>
        <strain evidence="7">HLG_WM_MAG_12</strain>
    </source>
</reference>
<gene>
    <name evidence="7" type="ORF">HELGO_WM13543</name>
</gene>
<dbReference type="InterPro" id="IPR051544">
    <property type="entry name" value="TPS_OM_transporter"/>
</dbReference>
<dbReference type="InterPro" id="IPR013686">
    <property type="entry name" value="Polypept-transport_assoc_ShlB"/>
</dbReference>
<dbReference type="Pfam" id="PF17287">
    <property type="entry name" value="POTRA_3"/>
    <property type="match status" value="1"/>
</dbReference>
<proteinExistence type="predicted"/>
<evidence type="ECO:0000259" key="4">
    <source>
        <dbReference type="Pfam" id="PF03865"/>
    </source>
</evidence>
<evidence type="ECO:0000259" key="5">
    <source>
        <dbReference type="Pfam" id="PF08479"/>
    </source>
</evidence>
<dbReference type="Gene3D" id="3.10.20.310">
    <property type="entry name" value="membrane protein fhac"/>
    <property type="match status" value="1"/>
</dbReference>
<dbReference type="GO" id="GO:0008320">
    <property type="term" value="F:protein transmembrane transporter activity"/>
    <property type="evidence" value="ECO:0007669"/>
    <property type="project" value="TreeGrafter"/>
</dbReference>
<dbReference type="InterPro" id="IPR005565">
    <property type="entry name" value="Hemolysn_activator_HlyB_C"/>
</dbReference>
<dbReference type="Pfam" id="PF03865">
    <property type="entry name" value="ShlB"/>
    <property type="match status" value="1"/>
</dbReference>
<feature type="domain" description="ShlB POTRA" evidence="6">
    <location>
        <begin position="132"/>
        <end position="184"/>
    </location>
</feature>
<dbReference type="GO" id="GO:0098046">
    <property type="term" value="C:type V protein secretion system complex"/>
    <property type="evidence" value="ECO:0007669"/>
    <property type="project" value="TreeGrafter"/>
</dbReference>
<dbReference type="Gene3D" id="2.40.160.50">
    <property type="entry name" value="membrane protein fhac: a member of the omp85/tpsb transporter family"/>
    <property type="match status" value="1"/>
</dbReference>
<dbReference type="InterPro" id="IPR035251">
    <property type="entry name" value="ShlB_POTRA"/>
</dbReference>
<evidence type="ECO:0000313" key="7">
    <source>
        <dbReference type="EMBL" id="CAA6806101.1"/>
    </source>
</evidence>
<accession>A0A6S6SMZ6</accession>
<dbReference type="EMBL" id="CACVAW010000022">
    <property type="protein sequence ID" value="CAA6806101.1"/>
    <property type="molecule type" value="Genomic_DNA"/>
</dbReference>
<protein>
    <submittedName>
        <fullName evidence="7">Hemolysin transporter protein shlB</fullName>
    </submittedName>
</protein>
<keyword evidence="2" id="KW-0812">Transmembrane</keyword>
<dbReference type="PIRSF" id="PIRSF029745">
    <property type="entry name" value="FhaC"/>
    <property type="match status" value="1"/>
</dbReference>
<keyword evidence="3" id="KW-0998">Cell outer membrane</keyword>
<evidence type="ECO:0000256" key="2">
    <source>
        <dbReference type="ARBA" id="ARBA00022692"/>
    </source>
</evidence>